<dbReference type="EMBL" id="NGMM01000003">
    <property type="protein sequence ID" value="OTP15717.1"/>
    <property type="molecule type" value="Genomic_DNA"/>
</dbReference>
<feature type="transmembrane region" description="Helical" evidence="2">
    <location>
        <begin position="82"/>
        <end position="100"/>
    </location>
</feature>
<sequence>MNLAQLLKTFRIQNGFTQDQLAKKIFVSHQTISKWENGINTPSIDNLLALSDLYDISLDQLIRGSFYFRKPFMVGKNYRPSYFLFFALIWLGIALFLTGFGYQPLGVFLFVLMLGLTCILPTLIKDFWIIDKHGLTITLYPKSTTKKFLAIGQNSLGRSTNQVFIPYKEILSLELIYTKRVRVSPFDFNPDIFFINLITHSNKSIILPISNEFTKYIPQAMSYIEKKEITIIDSKNLIPAIVADKNLFTYTNK</sequence>
<dbReference type="Pfam" id="PF01381">
    <property type="entry name" value="HTH_3"/>
    <property type="match status" value="1"/>
</dbReference>
<dbReference type="GO" id="GO:0003677">
    <property type="term" value="F:DNA binding"/>
    <property type="evidence" value="ECO:0007669"/>
    <property type="project" value="UniProtKB-KW"/>
</dbReference>
<evidence type="ECO:0000313" key="6">
    <source>
        <dbReference type="Proteomes" id="UP000195141"/>
    </source>
</evidence>
<reference evidence="5" key="3">
    <citation type="submission" date="2024-03" db="EMBL/GenBank/DDBJ databases">
        <title>The Genome Sequence of Enterococcus sp. DIV0242b.</title>
        <authorList>
            <consortium name="The Broad Institute Genomics Platform"/>
            <consortium name="The Broad Institute Microbial Omics Core"/>
            <consortium name="The Broad Institute Genomic Center for Infectious Diseases"/>
            <person name="Earl A."/>
            <person name="Manson A."/>
            <person name="Gilmore M."/>
            <person name="Schwartman J."/>
            <person name="Shea T."/>
            <person name="Abouelleil A."/>
            <person name="Cao P."/>
            <person name="Chapman S."/>
            <person name="Cusick C."/>
            <person name="Young S."/>
            <person name="Neafsey D."/>
            <person name="Nusbaum C."/>
            <person name="Birren B."/>
        </authorList>
    </citation>
    <scope>NUCLEOTIDE SEQUENCE</scope>
    <source>
        <strain evidence="5">9E7_DIV0242</strain>
    </source>
</reference>
<dbReference type="PANTHER" id="PTHR46558:SF4">
    <property type="entry name" value="DNA-BIDING PHAGE PROTEIN"/>
    <property type="match status" value="1"/>
</dbReference>
<keyword evidence="2" id="KW-0472">Membrane</keyword>
<dbReference type="SMART" id="SM00530">
    <property type="entry name" value="HTH_XRE"/>
    <property type="match status" value="1"/>
</dbReference>
<dbReference type="Gene3D" id="1.10.260.40">
    <property type="entry name" value="lambda repressor-like DNA-binding domains"/>
    <property type="match status" value="1"/>
</dbReference>
<dbReference type="AlphaFoldDB" id="A0A242K7P2"/>
<reference evidence="4" key="1">
    <citation type="submission" date="2017-05" db="EMBL/GenBank/DDBJ databases">
        <title>The Genome Sequence of Enterococcus sp. 9E7_DIV0242.</title>
        <authorList>
            <consortium name="The Broad Institute Genomics Platform"/>
            <consortium name="The Broad Institute Genomic Center for Infectious Diseases"/>
            <person name="Earl A."/>
            <person name="Manson A."/>
            <person name="Schwartman J."/>
            <person name="Gilmore M."/>
            <person name="Abouelleil A."/>
            <person name="Cao P."/>
            <person name="Chapman S."/>
            <person name="Cusick C."/>
            <person name="Shea T."/>
            <person name="Young S."/>
            <person name="Neafsey D."/>
            <person name="Nusbaum C."/>
            <person name="Birren B."/>
        </authorList>
    </citation>
    <scope>NUCLEOTIDE SEQUENCE [LARGE SCALE GENOMIC DNA]</scope>
    <source>
        <strain evidence="4">9E7_DIV0242</strain>
    </source>
</reference>
<name>A0A242K7P2_9ENTE</name>
<proteinExistence type="predicted"/>
<evidence type="ECO:0000256" key="2">
    <source>
        <dbReference type="SAM" id="Phobius"/>
    </source>
</evidence>
<dbReference type="EMBL" id="CP147247">
    <property type="protein sequence ID" value="WYJ92031.1"/>
    <property type="molecule type" value="Genomic_DNA"/>
</dbReference>
<dbReference type="PROSITE" id="PS50943">
    <property type="entry name" value="HTH_CROC1"/>
    <property type="match status" value="1"/>
</dbReference>
<dbReference type="RefSeq" id="WP_170924763.1">
    <property type="nucleotide sequence ID" value="NZ_CP147247.1"/>
</dbReference>
<dbReference type="PANTHER" id="PTHR46558">
    <property type="entry name" value="TRACRIPTIONAL REGULATORY PROTEIN-RELATED-RELATED"/>
    <property type="match status" value="1"/>
</dbReference>
<keyword evidence="1" id="KW-0238">DNA-binding</keyword>
<accession>A0A242K7P2</accession>
<keyword evidence="2" id="KW-1133">Transmembrane helix</keyword>
<dbReference type="Proteomes" id="UP000195141">
    <property type="component" value="Chromosome"/>
</dbReference>
<keyword evidence="6" id="KW-1185">Reference proteome</keyword>
<evidence type="ECO:0000313" key="5">
    <source>
        <dbReference type="EMBL" id="WYJ92031.1"/>
    </source>
</evidence>
<dbReference type="SUPFAM" id="SSF47413">
    <property type="entry name" value="lambda repressor-like DNA-binding domains"/>
    <property type="match status" value="1"/>
</dbReference>
<evidence type="ECO:0000259" key="3">
    <source>
        <dbReference type="PROSITE" id="PS50943"/>
    </source>
</evidence>
<gene>
    <name evidence="4" type="ORF">A5888_001931</name>
    <name evidence="5" type="ORF">A5888_003804</name>
</gene>
<dbReference type="CDD" id="cd00093">
    <property type="entry name" value="HTH_XRE"/>
    <property type="match status" value="1"/>
</dbReference>
<dbReference type="InterPro" id="IPR010982">
    <property type="entry name" value="Lambda_DNA-bd_dom_sf"/>
</dbReference>
<dbReference type="InterPro" id="IPR001387">
    <property type="entry name" value="Cro/C1-type_HTH"/>
</dbReference>
<evidence type="ECO:0000313" key="4">
    <source>
        <dbReference type="EMBL" id="OTP15717.1"/>
    </source>
</evidence>
<reference evidence="5" key="2">
    <citation type="submission" date="2017-05" db="EMBL/GenBank/DDBJ databases">
        <authorList>
            <consortium name="The Broad Institute Genomics Platform"/>
            <consortium name="The Broad Institute Genomic Center for Infectious Diseases"/>
            <person name="Earl A."/>
            <person name="Manson A."/>
            <person name="Schwartman J."/>
            <person name="Gilmore M."/>
            <person name="Abouelleil A."/>
            <person name="Cao P."/>
            <person name="Chapman S."/>
            <person name="Cusick C."/>
            <person name="Shea T."/>
            <person name="Young S."/>
            <person name="Neafsey D."/>
            <person name="Nusbaum C."/>
            <person name="Birren B."/>
        </authorList>
    </citation>
    <scope>NUCLEOTIDE SEQUENCE</scope>
    <source>
        <strain evidence="5">9E7_DIV0242</strain>
    </source>
</reference>
<keyword evidence="2" id="KW-0812">Transmembrane</keyword>
<organism evidence="4">
    <name type="scientific">Candidatus Enterococcus clewellii</name>
    <dbReference type="NCBI Taxonomy" id="1834193"/>
    <lineage>
        <taxon>Bacteria</taxon>
        <taxon>Bacillati</taxon>
        <taxon>Bacillota</taxon>
        <taxon>Bacilli</taxon>
        <taxon>Lactobacillales</taxon>
        <taxon>Enterococcaceae</taxon>
        <taxon>Enterococcus</taxon>
    </lineage>
</organism>
<evidence type="ECO:0000256" key="1">
    <source>
        <dbReference type="ARBA" id="ARBA00023125"/>
    </source>
</evidence>
<protein>
    <recommendedName>
        <fullName evidence="3">HTH cro/C1-type domain-containing protein</fullName>
    </recommendedName>
</protein>
<feature type="transmembrane region" description="Helical" evidence="2">
    <location>
        <begin position="106"/>
        <end position="124"/>
    </location>
</feature>
<feature type="domain" description="HTH cro/C1-type" evidence="3">
    <location>
        <begin position="7"/>
        <end position="61"/>
    </location>
</feature>